<feature type="domain" description="PIN" evidence="1">
    <location>
        <begin position="4"/>
        <end position="122"/>
    </location>
</feature>
<name>A0A4R8GF67_9FIRM</name>
<evidence type="ECO:0000259" key="1">
    <source>
        <dbReference type="Pfam" id="PF01850"/>
    </source>
</evidence>
<dbReference type="InterPro" id="IPR002716">
    <property type="entry name" value="PIN_dom"/>
</dbReference>
<dbReference type="RefSeq" id="WP_089723416.1">
    <property type="nucleotide sequence ID" value="NZ_FNGB01000060.1"/>
</dbReference>
<evidence type="ECO:0000313" key="4">
    <source>
        <dbReference type="Proteomes" id="UP000295472"/>
    </source>
</evidence>
<accession>A0A4R8GF67</accession>
<dbReference type="EMBL" id="SOEF01000047">
    <property type="protein sequence ID" value="TDX36556.1"/>
    <property type="molecule type" value="Genomic_DNA"/>
</dbReference>
<dbReference type="Gene3D" id="3.40.50.1010">
    <property type="entry name" value="5'-nuclease"/>
    <property type="match status" value="1"/>
</dbReference>
<evidence type="ECO:0000313" key="3">
    <source>
        <dbReference type="EMBL" id="TDX36556.1"/>
    </source>
</evidence>
<comment type="caution">
    <text evidence="3">The sequence shown here is derived from an EMBL/GenBank/DDBJ whole genome shotgun (WGS) entry which is preliminary data.</text>
</comment>
<evidence type="ECO:0000313" key="2">
    <source>
        <dbReference type="EMBL" id="TDS25392.1"/>
    </source>
</evidence>
<dbReference type="Proteomes" id="UP000295472">
    <property type="component" value="Unassembled WGS sequence"/>
</dbReference>
<proteinExistence type="predicted"/>
<evidence type="ECO:0000313" key="5">
    <source>
        <dbReference type="Proteomes" id="UP000295758"/>
    </source>
</evidence>
<dbReference type="SUPFAM" id="SSF88723">
    <property type="entry name" value="PIN domain-like"/>
    <property type="match status" value="1"/>
</dbReference>
<dbReference type="Proteomes" id="UP000295758">
    <property type="component" value="Unassembled WGS sequence"/>
</dbReference>
<protein>
    <recommendedName>
        <fullName evidence="1">PIN domain-containing protein</fullName>
    </recommendedName>
</protein>
<organism evidence="3 4">
    <name type="scientific">Halanaerobium congolense</name>
    <dbReference type="NCBI Taxonomy" id="54121"/>
    <lineage>
        <taxon>Bacteria</taxon>
        <taxon>Bacillati</taxon>
        <taxon>Bacillota</taxon>
        <taxon>Clostridia</taxon>
        <taxon>Halanaerobiales</taxon>
        <taxon>Halanaerobiaceae</taxon>
        <taxon>Halanaerobium</taxon>
    </lineage>
</organism>
<sequence length="138" mass="16182">MKRYLIDAGPLIALFDKDDKFHIPVKDFLKKHEGRLYTTWPVITEVLHMLDFSVDTQIDFLKWISLGAIEVKQIDMADISRIIDLSEKYSDVPMDFADASLIIISETEGIKEIISIDSDFYIYRNIRNEYVKNIFSYH</sequence>
<dbReference type="AlphaFoldDB" id="A0A4R8GF67"/>
<reference evidence="2 5" key="1">
    <citation type="submission" date="2019-03" db="EMBL/GenBank/DDBJ databases">
        <title>Deep subsurface shale carbon reservoir microbial communities from Ohio and West Virginia, USA.</title>
        <authorList>
            <person name="Wrighton K."/>
        </authorList>
    </citation>
    <scope>NUCLEOTIDE SEQUENCE [LARGE SCALE GENOMIC DNA]</scope>
    <source>
        <strain evidence="2 5">UTICA-S4D12</strain>
    </source>
</reference>
<reference evidence="3 4" key="2">
    <citation type="submission" date="2019-03" db="EMBL/GenBank/DDBJ databases">
        <title>Subsurface microbial communities from deep shales in Ohio and West Virginia, USA.</title>
        <authorList>
            <person name="Wrighton K."/>
        </authorList>
    </citation>
    <scope>NUCLEOTIDE SEQUENCE [LARGE SCALE GENOMIC DNA]</scope>
    <source>
        <strain evidence="3 4">DSMZ 11287</strain>
    </source>
</reference>
<dbReference type="InterPro" id="IPR029060">
    <property type="entry name" value="PIN-like_dom_sf"/>
</dbReference>
<dbReference type="GeneID" id="57013880"/>
<gene>
    <name evidence="2" type="ORF">BY453_1594</name>
    <name evidence="3" type="ORF">C7954_1471</name>
</gene>
<dbReference type="Pfam" id="PF01850">
    <property type="entry name" value="PIN"/>
    <property type="match status" value="1"/>
</dbReference>
<dbReference type="EMBL" id="SOAA01000059">
    <property type="protein sequence ID" value="TDS25392.1"/>
    <property type="molecule type" value="Genomic_DNA"/>
</dbReference>